<gene>
    <name evidence="1" type="ORF">R3P38DRAFT_1251491</name>
</gene>
<dbReference type="Proteomes" id="UP001362999">
    <property type="component" value="Unassembled WGS sequence"/>
</dbReference>
<comment type="caution">
    <text evidence="1">The sequence shown here is derived from an EMBL/GenBank/DDBJ whole genome shotgun (WGS) entry which is preliminary data.</text>
</comment>
<keyword evidence="2" id="KW-1185">Reference proteome</keyword>
<evidence type="ECO:0000313" key="1">
    <source>
        <dbReference type="EMBL" id="KAK7019547.1"/>
    </source>
</evidence>
<proteinExistence type="predicted"/>
<dbReference type="AlphaFoldDB" id="A0AAW0B2A2"/>
<organism evidence="1 2">
    <name type="scientific">Favolaschia claudopus</name>
    <dbReference type="NCBI Taxonomy" id="2862362"/>
    <lineage>
        <taxon>Eukaryota</taxon>
        <taxon>Fungi</taxon>
        <taxon>Dikarya</taxon>
        <taxon>Basidiomycota</taxon>
        <taxon>Agaricomycotina</taxon>
        <taxon>Agaricomycetes</taxon>
        <taxon>Agaricomycetidae</taxon>
        <taxon>Agaricales</taxon>
        <taxon>Marasmiineae</taxon>
        <taxon>Mycenaceae</taxon>
        <taxon>Favolaschia</taxon>
    </lineage>
</organism>
<reference evidence="1 2" key="1">
    <citation type="journal article" date="2024" name="J Genomics">
        <title>Draft genome sequencing and assembly of Favolaschia claudopus CIRM-BRFM 2984 isolated from oak limbs.</title>
        <authorList>
            <person name="Navarro D."/>
            <person name="Drula E."/>
            <person name="Chaduli D."/>
            <person name="Cazenave R."/>
            <person name="Ahrendt S."/>
            <person name="Wang J."/>
            <person name="Lipzen A."/>
            <person name="Daum C."/>
            <person name="Barry K."/>
            <person name="Grigoriev I.V."/>
            <person name="Favel A."/>
            <person name="Rosso M.N."/>
            <person name="Martin F."/>
        </authorList>
    </citation>
    <scope>NUCLEOTIDE SEQUENCE [LARGE SCALE GENOMIC DNA]</scope>
    <source>
        <strain evidence="1 2">CIRM-BRFM 2984</strain>
    </source>
</reference>
<protein>
    <recommendedName>
        <fullName evidence="3">Secreted protein</fullName>
    </recommendedName>
</protein>
<dbReference type="EMBL" id="JAWWNJ010000043">
    <property type="protein sequence ID" value="KAK7019547.1"/>
    <property type="molecule type" value="Genomic_DNA"/>
</dbReference>
<sequence>MSPCPPCSLIYLAALVLDFSNCCNRRLRSLRWSHDSELPVNSRSVPLLLTFILNPKTVLKSAISMLVPTSQSVTPMISSSSVTETLRLFSQRQSRPIPLKSLARPLCSAAAFA</sequence>
<evidence type="ECO:0000313" key="2">
    <source>
        <dbReference type="Proteomes" id="UP001362999"/>
    </source>
</evidence>
<evidence type="ECO:0008006" key="3">
    <source>
        <dbReference type="Google" id="ProtNLM"/>
    </source>
</evidence>
<name>A0AAW0B2A2_9AGAR</name>
<accession>A0AAW0B2A2</accession>